<protein>
    <recommendedName>
        <fullName evidence="3">AMP-dependent synthetase/ligase domain-containing protein</fullName>
    </recommendedName>
</protein>
<evidence type="ECO:0008006" key="3">
    <source>
        <dbReference type="Google" id="ProtNLM"/>
    </source>
</evidence>
<name>A0AAD5PBY7_9FUNG</name>
<comment type="caution">
    <text evidence="1">The sequence shown here is derived from an EMBL/GenBank/DDBJ whole genome shotgun (WGS) entry which is preliminary data.</text>
</comment>
<keyword evidence="2" id="KW-1185">Reference proteome</keyword>
<evidence type="ECO:0000313" key="2">
    <source>
        <dbReference type="Proteomes" id="UP001209540"/>
    </source>
</evidence>
<dbReference type="Gene3D" id="3.40.50.12780">
    <property type="entry name" value="N-terminal domain of ligase-like"/>
    <property type="match status" value="1"/>
</dbReference>
<dbReference type="InterPro" id="IPR042099">
    <property type="entry name" value="ANL_N_sf"/>
</dbReference>
<proteinExistence type="predicted"/>
<accession>A0AAD5PBY7</accession>
<evidence type="ECO:0000313" key="1">
    <source>
        <dbReference type="EMBL" id="KAI9257313.1"/>
    </source>
</evidence>
<dbReference type="AlphaFoldDB" id="A0AAD5PBY7"/>
<reference evidence="1" key="1">
    <citation type="journal article" date="2022" name="IScience">
        <title>Evolution of zygomycete secretomes and the origins of terrestrial fungal ecologies.</title>
        <authorList>
            <person name="Chang Y."/>
            <person name="Wang Y."/>
            <person name="Mondo S."/>
            <person name="Ahrendt S."/>
            <person name="Andreopoulos W."/>
            <person name="Barry K."/>
            <person name="Beard J."/>
            <person name="Benny G.L."/>
            <person name="Blankenship S."/>
            <person name="Bonito G."/>
            <person name="Cuomo C."/>
            <person name="Desiro A."/>
            <person name="Gervers K.A."/>
            <person name="Hundley H."/>
            <person name="Kuo A."/>
            <person name="LaButti K."/>
            <person name="Lang B.F."/>
            <person name="Lipzen A."/>
            <person name="O'Donnell K."/>
            <person name="Pangilinan J."/>
            <person name="Reynolds N."/>
            <person name="Sandor L."/>
            <person name="Smith M.E."/>
            <person name="Tsang A."/>
            <person name="Grigoriev I.V."/>
            <person name="Stajich J.E."/>
            <person name="Spatafora J.W."/>
        </authorList>
    </citation>
    <scope>NUCLEOTIDE SEQUENCE</scope>
    <source>
        <strain evidence="1">RSA 2281</strain>
    </source>
</reference>
<organism evidence="1 2">
    <name type="scientific">Phascolomyces articulosus</name>
    <dbReference type="NCBI Taxonomy" id="60185"/>
    <lineage>
        <taxon>Eukaryota</taxon>
        <taxon>Fungi</taxon>
        <taxon>Fungi incertae sedis</taxon>
        <taxon>Mucoromycota</taxon>
        <taxon>Mucoromycotina</taxon>
        <taxon>Mucoromycetes</taxon>
        <taxon>Mucorales</taxon>
        <taxon>Lichtheimiaceae</taxon>
        <taxon>Phascolomyces</taxon>
    </lineage>
</organism>
<dbReference type="Proteomes" id="UP001209540">
    <property type="component" value="Unassembled WGS sequence"/>
</dbReference>
<dbReference type="EMBL" id="JAIXMP010000020">
    <property type="protein sequence ID" value="KAI9257313.1"/>
    <property type="molecule type" value="Genomic_DNA"/>
</dbReference>
<sequence length="88" mass="9874">MAVFTSKYPDIPEPQTGLAQTLFETEVQNKNVDRVCYVDALTGEQLTFRQPKVISYRFAAGLQDVCGFQRGDVLAMCAPNRKTPLIYV</sequence>
<gene>
    <name evidence="1" type="ORF">BDA99DRAFT_561803</name>
</gene>
<reference evidence="1" key="2">
    <citation type="submission" date="2023-02" db="EMBL/GenBank/DDBJ databases">
        <authorList>
            <consortium name="DOE Joint Genome Institute"/>
            <person name="Mondo S.J."/>
            <person name="Chang Y."/>
            <person name="Wang Y."/>
            <person name="Ahrendt S."/>
            <person name="Andreopoulos W."/>
            <person name="Barry K."/>
            <person name="Beard J."/>
            <person name="Benny G.L."/>
            <person name="Blankenship S."/>
            <person name="Bonito G."/>
            <person name="Cuomo C."/>
            <person name="Desiro A."/>
            <person name="Gervers K.A."/>
            <person name="Hundley H."/>
            <person name="Kuo A."/>
            <person name="LaButti K."/>
            <person name="Lang B.F."/>
            <person name="Lipzen A."/>
            <person name="O'Donnell K."/>
            <person name="Pangilinan J."/>
            <person name="Reynolds N."/>
            <person name="Sandor L."/>
            <person name="Smith M.W."/>
            <person name="Tsang A."/>
            <person name="Grigoriev I.V."/>
            <person name="Stajich J.E."/>
            <person name="Spatafora J.W."/>
        </authorList>
    </citation>
    <scope>NUCLEOTIDE SEQUENCE</scope>
    <source>
        <strain evidence="1">RSA 2281</strain>
    </source>
</reference>
<dbReference type="SUPFAM" id="SSF56801">
    <property type="entry name" value="Acetyl-CoA synthetase-like"/>
    <property type="match status" value="1"/>
</dbReference>